<evidence type="ECO:0000313" key="8">
    <source>
        <dbReference type="Proteomes" id="UP001525021"/>
    </source>
</evidence>
<keyword evidence="5 6" id="KW-0472">Membrane</keyword>
<dbReference type="RefSeq" id="WP_230584348.1">
    <property type="nucleotide sequence ID" value="NZ_JANTOO010000020.1"/>
</dbReference>
<dbReference type="EMBL" id="JANTOO010000020">
    <property type="protein sequence ID" value="MCS1398437.1"/>
    <property type="molecule type" value="Genomic_DNA"/>
</dbReference>
<keyword evidence="8" id="KW-1185">Reference proteome</keyword>
<dbReference type="NCBIfam" id="TIGR02872">
    <property type="entry name" value="spore_ytvI"/>
    <property type="match status" value="1"/>
</dbReference>
<feature type="transmembrane region" description="Helical" evidence="6">
    <location>
        <begin position="63"/>
        <end position="88"/>
    </location>
</feature>
<proteinExistence type="inferred from homology"/>
<feature type="transmembrane region" description="Helical" evidence="6">
    <location>
        <begin position="211"/>
        <end position="238"/>
    </location>
</feature>
<comment type="caution">
    <text evidence="7">The sequence shown here is derived from an EMBL/GenBank/DDBJ whole genome shotgun (WGS) entry which is preliminary data.</text>
</comment>
<keyword evidence="4 6" id="KW-1133">Transmembrane helix</keyword>
<comment type="similarity">
    <text evidence="2">Belongs to the autoinducer-2 exporter (AI-2E) (TC 2.A.86) family.</text>
</comment>
<feature type="transmembrane region" description="Helical" evidence="6">
    <location>
        <begin position="314"/>
        <end position="344"/>
    </location>
</feature>
<feature type="transmembrane region" description="Helical" evidence="6">
    <location>
        <begin position="169"/>
        <end position="190"/>
    </location>
</feature>
<gene>
    <name evidence="7" type="primary">ytvI</name>
    <name evidence="7" type="ORF">NXZ79_20700</name>
</gene>
<evidence type="ECO:0000256" key="5">
    <source>
        <dbReference type="ARBA" id="ARBA00023136"/>
    </source>
</evidence>
<evidence type="ECO:0000256" key="3">
    <source>
        <dbReference type="ARBA" id="ARBA00022692"/>
    </source>
</evidence>
<organism evidence="7 8">
    <name type="scientific">Lysinibacillus pinottii</name>
    <dbReference type="NCBI Taxonomy" id="2973932"/>
    <lineage>
        <taxon>Bacteria</taxon>
        <taxon>Bacillati</taxon>
        <taxon>Bacillota</taxon>
        <taxon>Bacilli</taxon>
        <taxon>Bacillales</taxon>
        <taxon>Bacillaceae</taxon>
        <taxon>Lysinibacillus</taxon>
    </lineage>
</organism>
<dbReference type="PANTHER" id="PTHR21716">
    <property type="entry name" value="TRANSMEMBRANE PROTEIN"/>
    <property type="match status" value="1"/>
</dbReference>
<reference evidence="7 8" key="1">
    <citation type="submission" date="2022-08" db="EMBL/GenBank/DDBJ databases">
        <title>Lysinibacillus sequencing.</title>
        <authorList>
            <person name="Dunlap C."/>
        </authorList>
    </citation>
    <scope>NUCLEOTIDE SEQUENCE [LARGE SCALE GENOMIC DNA]</scope>
    <source>
        <strain evidence="7 8">PB211</strain>
    </source>
</reference>
<feature type="transmembrane region" description="Helical" evidence="6">
    <location>
        <begin position="278"/>
        <end position="294"/>
    </location>
</feature>
<feature type="transmembrane region" description="Helical" evidence="6">
    <location>
        <begin position="244"/>
        <end position="266"/>
    </location>
</feature>
<evidence type="ECO:0000313" key="7">
    <source>
        <dbReference type="EMBL" id="MCS1398437.1"/>
    </source>
</evidence>
<dbReference type="PANTHER" id="PTHR21716:SF68">
    <property type="entry name" value="TRANSPORT PROTEIN YTVI-RELATED"/>
    <property type="match status" value="1"/>
</dbReference>
<name>A0ABT2DU70_9BACI</name>
<protein>
    <submittedName>
        <fullName evidence="7">Sporulation integral membrane protein YtvI</fullName>
    </submittedName>
</protein>
<dbReference type="Proteomes" id="UP001525021">
    <property type="component" value="Unassembled WGS sequence"/>
</dbReference>
<comment type="subcellular location">
    <subcellularLocation>
        <location evidence="1">Membrane</location>
        <topology evidence="1">Multi-pass membrane protein</topology>
    </subcellularLocation>
</comment>
<evidence type="ECO:0000256" key="4">
    <source>
        <dbReference type="ARBA" id="ARBA00022989"/>
    </source>
</evidence>
<keyword evidence="3 6" id="KW-0812">Transmembrane</keyword>
<dbReference type="InterPro" id="IPR002549">
    <property type="entry name" value="AI-2E-like"/>
</dbReference>
<dbReference type="Pfam" id="PF01594">
    <property type="entry name" value="AI-2E_transport"/>
    <property type="match status" value="1"/>
</dbReference>
<evidence type="ECO:0000256" key="1">
    <source>
        <dbReference type="ARBA" id="ARBA00004141"/>
    </source>
</evidence>
<evidence type="ECO:0000256" key="2">
    <source>
        <dbReference type="ARBA" id="ARBA00009773"/>
    </source>
</evidence>
<dbReference type="InterPro" id="IPR014227">
    <property type="entry name" value="YtvI-like"/>
</dbReference>
<sequence>MRKLLSFFNRPFFRHPIIVIAIGVFLLWFISISLPILLAYLTALLLEPIIVRMSKRFRKKRKIVVSIFFIFFLSISLLLCTLIIYISWKQFSSFIIHIPDYLNQLSALWIQMQSKLSNHTYHLPVELVSQIQYMIARALVSTENFALSLTNIDVWSALLTYIPTRLFDIFVYWIVLYMLLLELPTINQKILMPIPFHYHQKIVFIGQRVKLALFGFLKAQLLVGLGIFALAIAAFYFLKTPFPLLLALLLVVLDFIPFLDSFILLVPWAIYQVFAGDYLYAVVLIVLTVGQFLVRRMIEPKIIGDKIGLSSLSTFIAMFIGFKIFGFLGILIGPLLFVVVLSLLQPTTKNLPPIEK</sequence>
<evidence type="ECO:0000256" key="6">
    <source>
        <dbReference type="SAM" id="Phobius"/>
    </source>
</evidence>
<accession>A0ABT2DU70</accession>